<proteinExistence type="predicted"/>
<dbReference type="HOGENOM" id="CLU_3226161_0_0_9"/>
<gene>
    <name evidence="1" type="ORF">UKC_03194</name>
</gene>
<dbReference type="AlphaFoldDB" id="R2XIF8"/>
<dbReference type="Proteomes" id="UP000013750">
    <property type="component" value="Unassembled WGS sequence"/>
</dbReference>
<dbReference type="EMBL" id="AJDQ01000010">
    <property type="protein sequence ID" value="EOI54368.1"/>
    <property type="molecule type" value="Genomic_DNA"/>
</dbReference>
<evidence type="ECO:0000313" key="1">
    <source>
        <dbReference type="EMBL" id="EOI54368.1"/>
    </source>
</evidence>
<accession>R2XIF8</accession>
<sequence length="43" mass="4815">AKSGTGILFQYIGIHFLAENKFYVQAVYHSTSFSTVITYKILG</sequence>
<evidence type="ECO:0000313" key="2">
    <source>
        <dbReference type="Proteomes" id="UP000013750"/>
    </source>
</evidence>
<feature type="non-terminal residue" evidence="1">
    <location>
        <position position="1"/>
    </location>
</feature>
<organism evidence="1 2">
    <name type="scientific">Enterococcus gilvus ATCC BAA-350</name>
    <dbReference type="NCBI Taxonomy" id="1158614"/>
    <lineage>
        <taxon>Bacteria</taxon>
        <taxon>Bacillati</taxon>
        <taxon>Bacillota</taxon>
        <taxon>Bacilli</taxon>
        <taxon>Lactobacillales</taxon>
        <taxon>Enterococcaceae</taxon>
        <taxon>Enterococcus</taxon>
    </lineage>
</organism>
<reference evidence="1 2" key="1">
    <citation type="submission" date="2013-02" db="EMBL/GenBank/DDBJ databases">
        <title>The Genome Sequence of Enterococcus gilvus ATCC BAA-350.</title>
        <authorList>
            <consortium name="The Broad Institute Genome Sequencing Platform"/>
            <consortium name="The Broad Institute Genome Sequencing Center for Infectious Disease"/>
            <person name="Earl A.M."/>
            <person name="Gilmore M.S."/>
            <person name="Lebreton F."/>
            <person name="Walker B."/>
            <person name="Young S.K."/>
            <person name="Zeng Q."/>
            <person name="Gargeya S."/>
            <person name="Fitzgerald M."/>
            <person name="Haas B."/>
            <person name="Abouelleil A."/>
            <person name="Alvarado L."/>
            <person name="Arachchi H.M."/>
            <person name="Berlin A.M."/>
            <person name="Chapman S.B."/>
            <person name="Dewar J."/>
            <person name="Goldberg J."/>
            <person name="Griggs A."/>
            <person name="Gujja S."/>
            <person name="Hansen M."/>
            <person name="Howarth C."/>
            <person name="Imamovic A."/>
            <person name="Larimer J."/>
            <person name="McCowan C."/>
            <person name="Murphy C."/>
            <person name="Neiman D."/>
            <person name="Pearson M."/>
            <person name="Priest M."/>
            <person name="Roberts A."/>
            <person name="Saif S."/>
            <person name="Shea T."/>
            <person name="Sisk P."/>
            <person name="Sykes S."/>
            <person name="Wortman J."/>
            <person name="Nusbaum C."/>
            <person name="Birren B."/>
        </authorList>
    </citation>
    <scope>NUCLEOTIDE SEQUENCE [LARGE SCALE GENOMIC DNA]</scope>
    <source>
        <strain evidence="1 2">ATCC BAA-350</strain>
    </source>
</reference>
<comment type="caution">
    <text evidence="1">The sequence shown here is derived from an EMBL/GenBank/DDBJ whole genome shotgun (WGS) entry which is preliminary data.</text>
</comment>
<name>R2XIF8_9ENTE</name>
<protein>
    <submittedName>
        <fullName evidence="1">Uncharacterized protein</fullName>
    </submittedName>
</protein>